<dbReference type="EMBL" id="CP011280">
    <property type="protein sequence ID" value="AKC95686.1"/>
    <property type="molecule type" value="Genomic_DNA"/>
</dbReference>
<dbReference type="RefSeq" id="WP_046328792.1">
    <property type="nucleotide sequence ID" value="NZ_CP011280.1"/>
</dbReference>
<organism evidence="1 2">
    <name type="scientific">Sneathia vaginalis</name>
    <dbReference type="NCBI Taxonomy" id="187101"/>
    <lineage>
        <taxon>Bacteria</taxon>
        <taxon>Fusobacteriati</taxon>
        <taxon>Fusobacteriota</taxon>
        <taxon>Fusobacteriia</taxon>
        <taxon>Fusobacteriales</taxon>
        <taxon>Leptotrichiaceae</taxon>
        <taxon>Sneathia</taxon>
    </lineage>
</organism>
<dbReference type="InterPro" id="IPR023214">
    <property type="entry name" value="HAD_sf"/>
</dbReference>
<accession>A0A0E3ZAI0</accession>
<dbReference type="Gene3D" id="3.30.1240.10">
    <property type="match status" value="1"/>
</dbReference>
<dbReference type="OrthoDB" id="9790031at2"/>
<dbReference type="PANTHER" id="PTHR10000">
    <property type="entry name" value="PHOSPHOSERINE PHOSPHATASE"/>
    <property type="match status" value="1"/>
</dbReference>
<dbReference type="Gene3D" id="3.40.50.1000">
    <property type="entry name" value="HAD superfamily/HAD-like"/>
    <property type="match status" value="1"/>
</dbReference>
<dbReference type="Pfam" id="PF08282">
    <property type="entry name" value="Hydrolase_3"/>
    <property type="match status" value="1"/>
</dbReference>
<dbReference type="SFLD" id="SFLDG01140">
    <property type="entry name" value="C2.B:_Phosphomannomutase_and_P"/>
    <property type="match status" value="1"/>
</dbReference>
<evidence type="ECO:0000313" key="2">
    <source>
        <dbReference type="Proteomes" id="UP000033103"/>
    </source>
</evidence>
<evidence type="ECO:0008006" key="3">
    <source>
        <dbReference type="Google" id="ProtNLM"/>
    </source>
</evidence>
<dbReference type="GO" id="GO:0000287">
    <property type="term" value="F:magnesium ion binding"/>
    <property type="evidence" value="ECO:0007669"/>
    <property type="project" value="TreeGrafter"/>
</dbReference>
<dbReference type="KEGG" id="sns:VC03_04100"/>
<keyword evidence="2" id="KW-1185">Reference proteome</keyword>
<dbReference type="SUPFAM" id="SSF56784">
    <property type="entry name" value="HAD-like"/>
    <property type="match status" value="1"/>
</dbReference>
<dbReference type="GO" id="GO:0016791">
    <property type="term" value="F:phosphatase activity"/>
    <property type="evidence" value="ECO:0007669"/>
    <property type="project" value="TreeGrafter"/>
</dbReference>
<name>A0A0E3ZAI0_9FUSO</name>
<dbReference type="Proteomes" id="UP000033103">
    <property type="component" value="Chromosome"/>
</dbReference>
<dbReference type="InterPro" id="IPR000150">
    <property type="entry name" value="Cof"/>
</dbReference>
<proteinExistence type="predicted"/>
<dbReference type="SFLD" id="SFLDS00003">
    <property type="entry name" value="Haloacid_Dehalogenase"/>
    <property type="match status" value="1"/>
</dbReference>
<dbReference type="InterPro" id="IPR036412">
    <property type="entry name" value="HAD-like_sf"/>
</dbReference>
<dbReference type="STRING" id="187101.VC03_04100"/>
<dbReference type="PATRIC" id="fig|1069640.6.peg.812"/>
<dbReference type="InterPro" id="IPR006379">
    <property type="entry name" value="HAD-SF_hydro_IIB"/>
</dbReference>
<dbReference type="NCBIfam" id="TIGR01484">
    <property type="entry name" value="HAD-SF-IIB"/>
    <property type="match status" value="1"/>
</dbReference>
<dbReference type="AlphaFoldDB" id="A0A0E3ZAI0"/>
<reference evidence="1 2" key="1">
    <citation type="journal article" date="2012" name="BMC Genomics">
        <title>Genomic sequence analysis and characterization of Sneathia amnii sp. nov.</title>
        <authorList>
            <consortium name="Vaginal Microbiome Consortium (additional members)"/>
            <person name="Harwich M.D.Jr."/>
            <person name="Serrano M.G."/>
            <person name="Fettweis J.M."/>
            <person name="Alves J.M."/>
            <person name="Reimers M.A."/>
            <person name="Buck G.A."/>
            <person name="Jefferson K.K."/>
        </authorList>
    </citation>
    <scope>NUCLEOTIDE SEQUENCE [LARGE SCALE GENOMIC DNA]</scope>
    <source>
        <strain evidence="1 2">SN35</strain>
    </source>
</reference>
<dbReference type="NCBIfam" id="TIGR00099">
    <property type="entry name" value="Cof-subfamily"/>
    <property type="match status" value="1"/>
</dbReference>
<evidence type="ECO:0000313" key="1">
    <source>
        <dbReference type="EMBL" id="AKC95686.1"/>
    </source>
</evidence>
<sequence length="246" mass="28525">MKKLIITDLDGTLLQNSVEIEKMDLKKFREFQDKYLIGVATGRSIKEIEYIEKENNLKFSYKVGFNGAQIQKGDKLIFNENIQESVLNRLYIFLKEHKLIFDALDGEKRIGNFNHEKPETLWNMELICKENPFDLLLDKKVYKINIRPLEKDCDRILEELKQEFPDLSIFKTAKRRIEVCAKGLSKGCAIEKIKEDENLYVIAIGDSGNDISMFESADYAICMEHAPENVKKKADVIVKKISKIHS</sequence>
<gene>
    <name evidence="1" type="ORF">VC03_04100</name>
</gene>
<dbReference type="HOGENOM" id="CLU_044146_1_2_0"/>
<protein>
    <recommendedName>
        <fullName evidence="3">Haloacid dehalogenase</fullName>
    </recommendedName>
</protein>
<dbReference type="PANTHER" id="PTHR10000:SF8">
    <property type="entry name" value="HAD SUPERFAMILY HYDROLASE-LIKE, TYPE 3"/>
    <property type="match status" value="1"/>
</dbReference>
<dbReference type="GO" id="GO:0005829">
    <property type="term" value="C:cytosol"/>
    <property type="evidence" value="ECO:0007669"/>
    <property type="project" value="TreeGrafter"/>
</dbReference>